<sequence length="351" mass="39597">MEGGSRFSHVAFFEGATLLEPVTSQFFRLTQVLRSQPREQTGFPTNRNIFKRSIDSFLEEIEKAGFSVSGLDMFDEYLQPDFKIGHYGKLVDEELTKLARLGELEVVIGNSAGTSAVMWAVGMRIKRTRNAGYDPYDLKSPPNYRLPKLLIFIDPIFDGLTIVAQTYLDLIRQLFPLETVPGLEDMFVGSHFLDDLSRLIEEVSDDLPLTIILNGQAGEGYVACPFAAVARADFDPVAKKLGIEAEIEAEFELDPNGNDGMCKEGTIKNLWPKGRRIEMKRLGNLHIGAPYSYVGEVIEILAKKELRGDLLSELPNEFIVDNRQNLNQNKNKLLGKLMLFLFKLMLKKLER</sequence>
<comment type="caution">
    <text evidence="1">The sequence shown here is derived from an EMBL/GenBank/DDBJ whole genome shotgun (WGS) entry which is preliminary data.</text>
</comment>
<name>A0A1F7ILB2_9BACT</name>
<protein>
    <submittedName>
        <fullName evidence="1">Uncharacterized protein</fullName>
    </submittedName>
</protein>
<dbReference type="AlphaFoldDB" id="A0A1F7ILB2"/>
<dbReference type="Proteomes" id="UP000178040">
    <property type="component" value="Unassembled WGS sequence"/>
</dbReference>
<dbReference type="EMBL" id="MGAI01000034">
    <property type="protein sequence ID" value="OGK44148.1"/>
    <property type="molecule type" value="Genomic_DNA"/>
</dbReference>
<organism evidence="1 2">
    <name type="scientific">Candidatus Roizmanbacteria bacterium RIFCSPLOWO2_01_FULL_37_16</name>
    <dbReference type="NCBI Taxonomy" id="1802058"/>
    <lineage>
        <taxon>Bacteria</taxon>
        <taxon>Candidatus Roizmaniibacteriota</taxon>
    </lineage>
</organism>
<reference evidence="1 2" key="1">
    <citation type="journal article" date="2016" name="Nat. Commun.">
        <title>Thousands of microbial genomes shed light on interconnected biogeochemical processes in an aquifer system.</title>
        <authorList>
            <person name="Anantharaman K."/>
            <person name="Brown C.T."/>
            <person name="Hug L.A."/>
            <person name="Sharon I."/>
            <person name="Castelle C.J."/>
            <person name="Probst A.J."/>
            <person name="Thomas B.C."/>
            <person name="Singh A."/>
            <person name="Wilkins M.J."/>
            <person name="Karaoz U."/>
            <person name="Brodie E.L."/>
            <person name="Williams K.H."/>
            <person name="Hubbard S.S."/>
            <person name="Banfield J.F."/>
        </authorList>
    </citation>
    <scope>NUCLEOTIDE SEQUENCE [LARGE SCALE GENOMIC DNA]</scope>
</reference>
<evidence type="ECO:0000313" key="2">
    <source>
        <dbReference type="Proteomes" id="UP000178040"/>
    </source>
</evidence>
<gene>
    <name evidence="1" type="ORF">A3B40_04710</name>
</gene>
<evidence type="ECO:0000313" key="1">
    <source>
        <dbReference type="EMBL" id="OGK44148.1"/>
    </source>
</evidence>
<accession>A0A1F7ILB2</accession>
<proteinExistence type="predicted"/>